<evidence type="ECO:0000256" key="4">
    <source>
        <dbReference type="ARBA" id="ARBA00022456"/>
    </source>
</evidence>
<keyword evidence="13" id="KW-1185">Reference proteome</keyword>
<feature type="domain" description="3-hydroxyisobutyrate dehydrogenase-like NAD-binding" evidence="11">
    <location>
        <begin position="201"/>
        <end position="328"/>
    </location>
</feature>
<evidence type="ECO:0000256" key="5">
    <source>
        <dbReference type="ARBA" id="ARBA00023002"/>
    </source>
</evidence>
<dbReference type="InterPro" id="IPR036291">
    <property type="entry name" value="NAD(P)-bd_dom_sf"/>
</dbReference>
<dbReference type="InterPro" id="IPR002204">
    <property type="entry name" value="3-OH-isobutyrate_DH-rel_CS"/>
</dbReference>
<accession>A0AAD5XME0</accession>
<dbReference type="Pfam" id="PF03446">
    <property type="entry name" value="NAD_binding_2"/>
    <property type="match status" value="1"/>
</dbReference>
<comment type="catalytic activity">
    <reaction evidence="7 9">
        <text>3-hydroxy-2-methylpropanoate + NAD(+) = 2-methyl-3-oxopropanoate + NADH + H(+)</text>
        <dbReference type="Rhea" id="RHEA:17681"/>
        <dbReference type="ChEBI" id="CHEBI:11805"/>
        <dbReference type="ChEBI" id="CHEBI:15378"/>
        <dbReference type="ChEBI" id="CHEBI:57540"/>
        <dbReference type="ChEBI" id="CHEBI:57700"/>
        <dbReference type="ChEBI" id="CHEBI:57945"/>
        <dbReference type="EC" id="1.1.1.31"/>
    </reaction>
</comment>
<proteinExistence type="inferred from homology"/>
<dbReference type="Pfam" id="PF14833">
    <property type="entry name" value="NAD_binding_11"/>
    <property type="match status" value="1"/>
</dbReference>
<evidence type="ECO:0000256" key="9">
    <source>
        <dbReference type="RuleBase" id="RU910714"/>
    </source>
</evidence>
<dbReference type="GO" id="GO:0008442">
    <property type="term" value="F:3-hydroxyisobutyrate dehydrogenase activity"/>
    <property type="evidence" value="ECO:0007669"/>
    <property type="project" value="UniProtKB-EC"/>
</dbReference>
<keyword evidence="4 9" id="KW-0101">Branched-chain amino acid catabolism</keyword>
<dbReference type="NCBIfam" id="TIGR01692">
    <property type="entry name" value="HIBADH"/>
    <property type="match status" value="1"/>
</dbReference>
<feature type="domain" description="6-phosphogluconate dehydrogenase NADP-binding" evidence="10">
    <location>
        <begin position="37"/>
        <end position="198"/>
    </location>
</feature>
<comment type="similarity">
    <text evidence="2">Belongs to the HIBADH-related family. 3-hydroxyisobutyrate dehydrogenase subfamily.</text>
</comment>
<dbReference type="EMBL" id="JADGJQ010000078">
    <property type="protein sequence ID" value="KAJ3172366.1"/>
    <property type="molecule type" value="Genomic_DNA"/>
</dbReference>
<dbReference type="PROSITE" id="PS00895">
    <property type="entry name" value="3_HYDROXYISOBUT_DH"/>
    <property type="match status" value="1"/>
</dbReference>
<dbReference type="FunFam" id="1.10.1040.10:FF:000006">
    <property type="entry name" value="3-hydroxyisobutyrate dehydrogenase"/>
    <property type="match status" value="1"/>
</dbReference>
<dbReference type="GO" id="GO:0006574">
    <property type="term" value="P:L-valine catabolic process"/>
    <property type="evidence" value="ECO:0007669"/>
    <property type="project" value="TreeGrafter"/>
</dbReference>
<dbReference type="EC" id="1.1.1.31" evidence="3 9"/>
<dbReference type="GO" id="GO:0050661">
    <property type="term" value="F:NADP binding"/>
    <property type="evidence" value="ECO:0007669"/>
    <property type="project" value="InterPro"/>
</dbReference>
<dbReference type="InterPro" id="IPR011548">
    <property type="entry name" value="HIBADH"/>
</dbReference>
<dbReference type="PANTHER" id="PTHR22981">
    <property type="entry name" value="3-HYDROXYISOBUTYRATE DEHYDROGENASE-RELATED"/>
    <property type="match status" value="1"/>
</dbReference>
<reference evidence="12" key="1">
    <citation type="submission" date="2020-05" db="EMBL/GenBank/DDBJ databases">
        <title>Phylogenomic resolution of chytrid fungi.</title>
        <authorList>
            <person name="Stajich J.E."/>
            <person name="Amses K."/>
            <person name="Simmons R."/>
            <person name="Seto K."/>
            <person name="Myers J."/>
            <person name="Bonds A."/>
            <person name="Quandt C.A."/>
            <person name="Barry K."/>
            <person name="Liu P."/>
            <person name="Grigoriev I."/>
            <person name="Longcore J.E."/>
            <person name="James T.Y."/>
        </authorList>
    </citation>
    <scope>NUCLEOTIDE SEQUENCE</scope>
    <source>
        <strain evidence="12">JEL0379</strain>
    </source>
</reference>
<organism evidence="12 13">
    <name type="scientific">Geranomyces variabilis</name>
    <dbReference type="NCBI Taxonomy" id="109894"/>
    <lineage>
        <taxon>Eukaryota</taxon>
        <taxon>Fungi</taxon>
        <taxon>Fungi incertae sedis</taxon>
        <taxon>Chytridiomycota</taxon>
        <taxon>Chytridiomycota incertae sedis</taxon>
        <taxon>Chytridiomycetes</taxon>
        <taxon>Spizellomycetales</taxon>
        <taxon>Powellomycetaceae</taxon>
        <taxon>Geranomyces</taxon>
    </lineage>
</organism>
<dbReference type="InterPro" id="IPR008927">
    <property type="entry name" value="6-PGluconate_DH-like_C_sf"/>
</dbReference>
<dbReference type="GO" id="GO:0051287">
    <property type="term" value="F:NAD binding"/>
    <property type="evidence" value="ECO:0007669"/>
    <property type="project" value="InterPro"/>
</dbReference>
<gene>
    <name evidence="12" type="ORF">HDU87_007870</name>
</gene>
<evidence type="ECO:0000256" key="7">
    <source>
        <dbReference type="ARBA" id="ARBA00049197"/>
    </source>
</evidence>
<comment type="pathway">
    <text evidence="1 9">Amino-acid degradation; L-valine degradation.</text>
</comment>
<evidence type="ECO:0000256" key="2">
    <source>
        <dbReference type="ARBA" id="ARBA00006013"/>
    </source>
</evidence>
<name>A0AAD5XME0_9FUNG</name>
<evidence type="ECO:0000256" key="1">
    <source>
        <dbReference type="ARBA" id="ARBA00005109"/>
    </source>
</evidence>
<dbReference type="PIRSF" id="PIRSF000103">
    <property type="entry name" value="HIBADH"/>
    <property type="match status" value="1"/>
</dbReference>
<feature type="active site" evidence="8">
    <location>
        <position position="207"/>
    </location>
</feature>
<dbReference type="InterPro" id="IPR006115">
    <property type="entry name" value="6PGDH_NADP-bd"/>
</dbReference>
<evidence type="ECO:0000313" key="13">
    <source>
        <dbReference type="Proteomes" id="UP001212152"/>
    </source>
</evidence>
<dbReference type="AlphaFoldDB" id="A0AAD5XME0"/>
<dbReference type="Gene3D" id="3.40.50.720">
    <property type="entry name" value="NAD(P)-binding Rossmann-like Domain"/>
    <property type="match status" value="1"/>
</dbReference>
<evidence type="ECO:0000256" key="6">
    <source>
        <dbReference type="ARBA" id="ARBA00023027"/>
    </source>
</evidence>
<dbReference type="PANTHER" id="PTHR22981:SF7">
    <property type="entry name" value="3-HYDROXYISOBUTYRATE DEHYDROGENASE, MITOCHONDRIAL"/>
    <property type="match status" value="1"/>
</dbReference>
<comment type="caution">
    <text evidence="12">The sequence shown here is derived from an EMBL/GenBank/DDBJ whole genome shotgun (WGS) entry which is preliminary data.</text>
</comment>
<dbReference type="SUPFAM" id="SSF51735">
    <property type="entry name" value="NAD(P)-binding Rossmann-fold domains"/>
    <property type="match status" value="1"/>
</dbReference>
<evidence type="ECO:0000259" key="10">
    <source>
        <dbReference type="Pfam" id="PF03446"/>
    </source>
</evidence>
<dbReference type="Gene3D" id="1.10.1040.10">
    <property type="entry name" value="N-(1-d-carboxylethyl)-l-norvaline Dehydrogenase, domain 2"/>
    <property type="match status" value="1"/>
</dbReference>
<evidence type="ECO:0000256" key="3">
    <source>
        <dbReference type="ARBA" id="ARBA00012991"/>
    </source>
</evidence>
<dbReference type="GO" id="GO:0005739">
    <property type="term" value="C:mitochondrion"/>
    <property type="evidence" value="ECO:0007669"/>
    <property type="project" value="TreeGrafter"/>
</dbReference>
<protein>
    <recommendedName>
        <fullName evidence="3 9">3-hydroxyisobutyrate dehydrogenase</fullName>
        <shortName evidence="9">HIBADH</shortName>
        <ecNumber evidence="3 9">1.1.1.31</ecNumber>
    </recommendedName>
</protein>
<evidence type="ECO:0000313" key="12">
    <source>
        <dbReference type="EMBL" id="KAJ3172366.1"/>
    </source>
</evidence>
<dbReference type="InterPro" id="IPR015815">
    <property type="entry name" value="HIBADH-related"/>
</dbReference>
<dbReference type="InterPro" id="IPR029154">
    <property type="entry name" value="HIBADH-like_NADP-bd"/>
</dbReference>
<sequence length="335" mass="34478">MLAALPRRAASAMPSCASAFSAAARCRAYSSAAKPTLGFIGLGQMGYPMAANLARHTAQTHSLLVHDHDAATAARFAAAHPQSASVAESARAIAERADVLFTMLPAGKHCRSVYADIVEGLRHDALCVDCSTIDVATATEIAKWVKAKGAKIVDAPVSGGTGAATAGTLTFMVGGTAADADTARPFLEKMGKNIYHCGANGTGQAAKICNNMMLGICMVGVSEAFTLGKNLGLAPTLLNQILNTSSGRSWCTDTYNPVPGINPNVPASKSYAGGFGVALMSKDMGLATAAASQTQTPIVLGAAAEQVYKRVAAEKDCKGKDFSVVYQWMAAAGEK</sequence>
<keyword evidence="6 9" id="KW-0520">NAD</keyword>
<keyword evidence="5 9" id="KW-0560">Oxidoreductase</keyword>
<evidence type="ECO:0000256" key="8">
    <source>
        <dbReference type="PIRSR" id="PIRSR000103-1"/>
    </source>
</evidence>
<dbReference type="Proteomes" id="UP001212152">
    <property type="component" value="Unassembled WGS sequence"/>
</dbReference>
<dbReference type="InterPro" id="IPR013328">
    <property type="entry name" value="6PGD_dom2"/>
</dbReference>
<evidence type="ECO:0000259" key="11">
    <source>
        <dbReference type="Pfam" id="PF14833"/>
    </source>
</evidence>
<dbReference type="SUPFAM" id="SSF48179">
    <property type="entry name" value="6-phosphogluconate dehydrogenase C-terminal domain-like"/>
    <property type="match status" value="1"/>
</dbReference>